<evidence type="ECO:0000313" key="2">
    <source>
        <dbReference type="Proteomes" id="UP001432146"/>
    </source>
</evidence>
<dbReference type="AlphaFoldDB" id="A0AAW1A9X2"/>
<keyword evidence="2" id="KW-1185">Reference proteome</keyword>
<accession>A0AAW1A9X2</accession>
<evidence type="ECO:0000313" key="1">
    <source>
        <dbReference type="EMBL" id="KAK9306526.1"/>
    </source>
</evidence>
<comment type="caution">
    <text evidence="1">The sequence shown here is derived from an EMBL/GenBank/DDBJ whole genome shotgun (WGS) entry which is preliminary data.</text>
</comment>
<protein>
    <submittedName>
        <fullName evidence="1">Uncharacterized protein</fullName>
    </submittedName>
</protein>
<gene>
    <name evidence="1" type="ORF">QLX08_002824</name>
</gene>
<reference evidence="1 2" key="1">
    <citation type="submission" date="2024-05" db="EMBL/GenBank/DDBJ databases">
        <title>The nuclear and mitochondrial genome assemblies of Tetragonisca angustula (Apidae: Meliponini), a tiny yet remarkable pollinator in the Neotropics.</title>
        <authorList>
            <person name="Ferrari R."/>
            <person name="Ricardo P.C."/>
            <person name="Dias F.C."/>
            <person name="Araujo N.S."/>
            <person name="Soares D.O."/>
            <person name="Zhou Q.-S."/>
            <person name="Zhu C.-D."/>
            <person name="Coutinho L."/>
            <person name="Airas M.C."/>
            <person name="Batista T.M."/>
        </authorList>
    </citation>
    <scope>NUCLEOTIDE SEQUENCE [LARGE SCALE GENOMIC DNA]</scope>
    <source>
        <strain evidence="1">ASF017062</strain>
        <tissue evidence="1">Abdomen</tissue>
    </source>
</reference>
<organism evidence="1 2">
    <name type="scientific">Tetragonisca angustula</name>
    <dbReference type="NCBI Taxonomy" id="166442"/>
    <lineage>
        <taxon>Eukaryota</taxon>
        <taxon>Metazoa</taxon>
        <taxon>Ecdysozoa</taxon>
        <taxon>Arthropoda</taxon>
        <taxon>Hexapoda</taxon>
        <taxon>Insecta</taxon>
        <taxon>Pterygota</taxon>
        <taxon>Neoptera</taxon>
        <taxon>Endopterygota</taxon>
        <taxon>Hymenoptera</taxon>
        <taxon>Apocrita</taxon>
        <taxon>Aculeata</taxon>
        <taxon>Apoidea</taxon>
        <taxon>Anthophila</taxon>
        <taxon>Apidae</taxon>
        <taxon>Tetragonisca</taxon>
    </lineage>
</organism>
<sequence>MLNYIDEQLMTNQRLNVSPIMGTMEQRESGQSKIPENGAERLSFISNVVTRPIRRNDQSIIWLWRDNEASVLQPPPIMAAN</sequence>
<name>A0AAW1A9X2_9HYME</name>
<dbReference type="Proteomes" id="UP001432146">
    <property type="component" value="Unassembled WGS sequence"/>
</dbReference>
<dbReference type="EMBL" id="JAWNGG020000039">
    <property type="protein sequence ID" value="KAK9306526.1"/>
    <property type="molecule type" value="Genomic_DNA"/>
</dbReference>
<proteinExistence type="predicted"/>